<proteinExistence type="predicted"/>
<dbReference type="Proteomes" id="UP001169006">
    <property type="component" value="Unassembled WGS sequence"/>
</dbReference>
<dbReference type="EMBL" id="JAUKWQ010000004">
    <property type="protein sequence ID" value="MDO1583357.1"/>
    <property type="molecule type" value="Genomic_DNA"/>
</dbReference>
<comment type="caution">
    <text evidence="1">The sequence shown here is derived from an EMBL/GenBank/DDBJ whole genome shotgun (WGS) entry which is preliminary data.</text>
</comment>
<name>A0ABT8T0D6_9HYPH</name>
<evidence type="ECO:0008006" key="3">
    <source>
        <dbReference type="Google" id="ProtNLM"/>
    </source>
</evidence>
<sequence length="72" mass="8150">MSRMNSSEVAPDGAKALYGVHHYVTTKTKLRDELNRHRKLNGREALVARFATAVHARATFAHRFIASERSSR</sequence>
<dbReference type="RefSeq" id="WP_302077546.1">
    <property type="nucleotide sequence ID" value="NZ_JAUKWQ010000004.1"/>
</dbReference>
<evidence type="ECO:0000313" key="2">
    <source>
        <dbReference type="Proteomes" id="UP001169006"/>
    </source>
</evidence>
<organism evidence="1 2">
    <name type="scientific">Rhizobium oryzicola</name>
    <dbReference type="NCBI Taxonomy" id="1232668"/>
    <lineage>
        <taxon>Bacteria</taxon>
        <taxon>Pseudomonadati</taxon>
        <taxon>Pseudomonadota</taxon>
        <taxon>Alphaproteobacteria</taxon>
        <taxon>Hyphomicrobiales</taxon>
        <taxon>Rhizobiaceae</taxon>
        <taxon>Rhizobium/Agrobacterium group</taxon>
        <taxon>Rhizobium</taxon>
    </lineage>
</organism>
<reference evidence="1" key="2">
    <citation type="submission" date="2023-07" db="EMBL/GenBank/DDBJ databases">
        <authorList>
            <person name="Sun H."/>
        </authorList>
    </citation>
    <scope>NUCLEOTIDE SEQUENCE</scope>
    <source>
        <strain evidence="1">05753</strain>
    </source>
</reference>
<gene>
    <name evidence="1" type="ORF">Q2T52_14785</name>
</gene>
<evidence type="ECO:0000313" key="1">
    <source>
        <dbReference type="EMBL" id="MDO1583357.1"/>
    </source>
</evidence>
<reference evidence="1" key="1">
    <citation type="journal article" date="2015" name="Int. J. Syst. Evol. Microbiol.">
        <title>Rhizobium oryzicola sp. nov., potential plant-growth-promoting endophytic bacteria isolated from rice roots.</title>
        <authorList>
            <person name="Zhang X.X."/>
            <person name="Gao J.S."/>
            <person name="Cao Y.H."/>
            <person name="Sheirdil R.A."/>
            <person name="Wang X.C."/>
            <person name="Zhang L."/>
        </authorList>
    </citation>
    <scope>NUCLEOTIDE SEQUENCE</scope>
    <source>
        <strain evidence="1">05753</strain>
    </source>
</reference>
<keyword evidence="2" id="KW-1185">Reference proteome</keyword>
<protein>
    <recommendedName>
        <fullName evidence="3">Transposase</fullName>
    </recommendedName>
</protein>
<accession>A0ABT8T0D6</accession>